<keyword evidence="5" id="KW-0460">Magnesium</keyword>
<dbReference type="PRINTS" id="PR01402">
    <property type="entry name" value="MUTATORMUTX"/>
</dbReference>
<reference evidence="8 9" key="1">
    <citation type="submission" date="2018-07" db="EMBL/GenBank/DDBJ databases">
        <title>New species, Clostridium PI-S10-A1B.</title>
        <authorList>
            <person name="Krishna G."/>
            <person name="Summeta K."/>
            <person name="Shikha S."/>
            <person name="Prabhu P.B."/>
            <person name="Suresh K."/>
        </authorList>
    </citation>
    <scope>NUCLEOTIDE SEQUENCE [LARGE SCALE GENOMIC DNA]</scope>
    <source>
        <strain evidence="8 9">PI-S10-A1B</strain>
    </source>
</reference>
<comment type="caution">
    <text evidence="8">The sequence shown here is derived from an EMBL/GenBank/DDBJ whole genome shotgun (WGS) entry which is preliminary data.</text>
</comment>
<dbReference type="PROSITE" id="PS00893">
    <property type="entry name" value="NUDIX_BOX"/>
    <property type="match status" value="1"/>
</dbReference>
<evidence type="ECO:0000259" key="7">
    <source>
        <dbReference type="PROSITE" id="PS51462"/>
    </source>
</evidence>
<dbReference type="Proteomes" id="UP000260680">
    <property type="component" value="Unassembled WGS sequence"/>
</dbReference>
<gene>
    <name evidence="8" type="ORF">DS742_02200</name>
</gene>
<dbReference type="PROSITE" id="PS51462">
    <property type="entry name" value="NUDIX"/>
    <property type="match status" value="2"/>
</dbReference>
<accession>A0A3E2NHX9</accession>
<dbReference type="OrthoDB" id="9804563at2"/>
<dbReference type="PANTHER" id="PTHR43758">
    <property type="entry name" value="7,8-DIHYDRO-8-OXOGUANINE TRIPHOSPHATASE"/>
    <property type="match status" value="1"/>
</dbReference>
<protein>
    <submittedName>
        <fullName evidence="8">NUDIX domain-containing protein</fullName>
    </submittedName>
</protein>
<organism evidence="8 9">
    <name type="scientific">Lacrimispora amygdalina</name>
    <dbReference type="NCBI Taxonomy" id="253257"/>
    <lineage>
        <taxon>Bacteria</taxon>
        <taxon>Bacillati</taxon>
        <taxon>Bacillota</taxon>
        <taxon>Clostridia</taxon>
        <taxon>Lachnospirales</taxon>
        <taxon>Lachnospiraceae</taxon>
        <taxon>Lacrimispora</taxon>
    </lineage>
</organism>
<dbReference type="SUPFAM" id="SSF55811">
    <property type="entry name" value="Nudix"/>
    <property type="match status" value="2"/>
</dbReference>
<dbReference type="PRINTS" id="PR00502">
    <property type="entry name" value="NUDIXFAMILY"/>
</dbReference>
<evidence type="ECO:0000256" key="5">
    <source>
        <dbReference type="ARBA" id="ARBA00022842"/>
    </source>
</evidence>
<dbReference type="GO" id="GO:0046872">
    <property type="term" value="F:metal ion binding"/>
    <property type="evidence" value="ECO:0007669"/>
    <property type="project" value="UniProtKB-KW"/>
</dbReference>
<dbReference type="InterPro" id="IPR020476">
    <property type="entry name" value="Nudix_hydrolase"/>
</dbReference>
<dbReference type="CDD" id="cd18886">
    <property type="entry name" value="NUDIX_MutT_Nudt1"/>
    <property type="match status" value="1"/>
</dbReference>
<dbReference type="InterPro" id="IPR000086">
    <property type="entry name" value="NUDIX_hydrolase_dom"/>
</dbReference>
<dbReference type="EMBL" id="QOHO01000008">
    <property type="protein sequence ID" value="RFZ80607.1"/>
    <property type="molecule type" value="Genomic_DNA"/>
</dbReference>
<dbReference type="AlphaFoldDB" id="A0A3E2NHX9"/>
<dbReference type="InterPro" id="IPR003562">
    <property type="entry name" value="Mutator_MutX_prot"/>
</dbReference>
<sequence length="348" mass="40206">MAHQNLTTLCYIEHEGRYLMLHRIKKKNDINQDKWLGVGGHLEEGESPEECLLREVKEETGLTLLSYKLRGFITFVSDQYPDEYMFLYTADSYEGSIINCQEGVLEWVPVEEIDSLPIWEGDRIFFELLKDQIPFFSLKLQYRKNELKAASLDGTPLELLEERDRNGNTTGRIRARFMMHRDGMLHGTSHVWVVRPNDKSGFDLLLQKRSAGKDAYPGCYDISSAGHIPAGDDFLISAVRELSEELGIDAAPEELSYAGLHEEQEEAVFYGRPFRNHEISHVYVYEKPVDENNLVLQKDEVESVLWMDYGECLSRMKDGTLVNCLNEKELHMLAQWYNKKRLTGLQDL</sequence>
<name>A0A3E2NHX9_9FIRM</name>
<dbReference type="InterPro" id="IPR015797">
    <property type="entry name" value="NUDIX_hydrolase-like_dom_sf"/>
</dbReference>
<dbReference type="InterPro" id="IPR020084">
    <property type="entry name" value="NUDIX_hydrolase_CS"/>
</dbReference>
<feature type="domain" description="Nudix hydrolase" evidence="7">
    <location>
        <begin position="1"/>
        <end position="131"/>
    </location>
</feature>
<dbReference type="GO" id="GO:0005737">
    <property type="term" value="C:cytoplasm"/>
    <property type="evidence" value="ECO:0007669"/>
    <property type="project" value="TreeGrafter"/>
</dbReference>
<evidence type="ECO:0000256" key="2">
    <source>
        <dbReference type="ARBA" id="ARBA00005582"/>
    </source>
</evidence>
<dbReference type="RefSeq" id="WP_117415407.1">
    <property type="nucleotide sequence ID" value="NZ_QOHO01000008.1"/>
</dbReference>
<evidence type="ECO:0000313" key="9">
    <source>
        <dbReference type="Proteomes" id="UP000260680"/>
    </source>
</evidence>
<feature type="domain" description="Nudix hydrolase" evidence="7">
    <location>
        <begin position="184"/>
        <end position="329"/>
    </location>
</feature>
<evidence type="ECO:0000313" key="8">
    <source>
        <dbReference type="EMBL" id="RFZ80607.1"/>
    </source>
</evidence>
<dbReference type="PANTHER" id="PTHR43758:SF2">
    <property type="entry name" value="OXIDIZED PURINE NUCLEOSIDE TRIPHOSPHATE HYDROLASE"/>
    <property type="match status" value="1"/>
</dbReference>
<evidence type="ECO:0000256" key="6">
    <source>
        <dbReference type="RuleBase" id="RU003476"/>
    </source>
</evidence>
<dbReference type="Gene3D" id="3.90.79.10">
    <property type="entry name" value="Nucleoside Triphosphate Pyrophosphohydrolase"/>
    <property type="match status" value="2"/>
</dbReference>
<dbReference type="CDD" id="cd04692">
    <property type="entry name" value="NUDIX_Hydrolase"/>
    <property type="match status" value="1"/>
</dbReference>
<dbReference type="GO" id="GO:0008413">
    <property type="term" value="F:8-oxo-7,8-dihydroguanosine triphosphate pyrophosphatase activity"/>
    <property type="evidence" value="ECO:0007669"/>
    <property type="project" value="InterPro"/>
</dbReference>
<dbReference type="GO" id="GO:0006281">
    <property type="term" value="P:DNA repair"/>
    <property type="evidence" value="ECO:0007669"/>
    <property type="project" value="InterPro"/>
</dbReference>
<proteinExistence type="inferred from homology"/>
<comment type="similarity">
    <text evidence="2 6">Belongs to the Nudix hydrolase family.</text>
</comment>
<comment type="cofactor">
    <cofactor evidence="1">
        <name>Mg(2+)</name>
        <dbReference type="ChEBI" id="CHEBI:18420"/>
    </cofactor>
</comment>
<evidence type="ECO:0000256" key="1">
    <source>
        <dbReference type="ARBA" id="ARBA00001946"/>
    </source>
</evidence>
<evidence type="ECO:0000256" key="3">
    <source>
        <dbReference type="ARBA" id="ARBA00022723"/>
    </source>
</evidence>
<dbReference type="Pfam" id="PF00293">
    <property type="entry name" value="NUDIX"/>
    <property type="match status" value="2"/>
</dbReference>
<keyword evidence="3" id="KW-0479">Metal-binding</keyword>
<keyword evidence="4 6" id="KW-0378">Hydrolase</keyword>
<evidence type="ECO:0000256" key="4">
    <source>
        <dbReference type="ARBA" id="ARBA00022801"/>
    </source>
</evidence>